<dbReference type="EMBL" id="PGFE01000005">
    <property type="protein sequence ID" value="PJJ69156.1"/>
    <property type="molecule type" value="Genomic_DNA"/>
</dbReference>
<evidence type="ECO:0000313" key="2">
    <source>
        <dbReference type="EMBL" id="PJJ69156.1"/>
    </source>
</evidence>
<protein>
    <submittedName>
        <fullName evidence="2">Uncharacterized protein</fullName>
    </submittedName>
</protein>
<dbReference type="Gene3D" id="2.60.40.3700">
    <property type="match status" value="1"/>
</dbReference>
<dbReference type="OrthoDB" id="73040at2"/>
<keyword evidence="3" id="KW-1185">Reference proteome</keyword>
<dbReference type="NCBIfam" id="NF038094">
    <property type="entry name" value="CueP_fam"/>
    <property type="match status" value="1"/>
</dbReference>
<keyword evidence="1" id="KW-0732">Signal</keyword>
<reference evidence="2 3" key="1">
    <citation type="submission" date="2017-11" db="EMBL/GenBank/DDBJ databases">
        <title>Genomic Encyclopedia of Archaeal and Bacterial Type Strains, Phase II (KMG-II): From Individual Species to Whole Genera.</title>
        <authorList>
            <person name="Goeker M."/>
        </authorList>
    </citation>
    <scope>NUCLEOTIDE SEQUENCE [LARGE SCALE GENOMIC DNA]</scope>
    <source>
        <strain evidence="2 3">DSM 25478</strain>
    </source>
</reference>
<dbReference type="PROSITE" id="PS51257">
    <property type="entry name" value="PROKAR_LIPOPROTEIN"/>
    <property type="match status" value="1"/>
</dbReference>
<organism evidence="2 3">
    <name type="scientific">Sediminihabitans luteus</name>
    <dbReference type="NCBI Taxonomy" id="1138585"/>
    <lineage>
        <taxon>Bacteria</taxon>
        <taxon>Bacillati</taxon>
        <taxon>Actinomycetota</taxon>
        <taxon>Actinomycetes</taxon>
        <taxon>Micrococcales</taxon>
        <taxon>Cellulomonadaceae</taxon>
        <taxon>Sediminihabitans</taxon>
    </lineage>
</organism>
<sequence length="211" mass="21486">MPHTRTRTALAGVLTLATLALAGCSADDRADGRSPAATSDAGAAGAVGSATSADAVLAPYGLDGLEAVQVVDALEATPLAERPADLTASVRPREVVLDSPAGTATLPLPDDAFYLSLAPYVSATHPCAQHSLTTCRGELGGAEVALTVVDDATGKTLVDDTRTAADNGFVGLWLPRDRELTVRVQVDGRAASTQVTTSDDADTCLTTLQLT</sequence>
<evidence type="ECO:0000313" key="3">
    <source>
        <dbReference type="Proteomes" id="UP000231693"/>
    </source>
</evidence>
<proteinExistence type="predicted"/>
<dbReference type="Proteomes" id="UP000231693">
    <property type="component" value="Unassembled WGS sequence"/>
</dbReference>
<accession>A0A2M9CCV3</accession>
<dbReference type="AlphaFoldDB" id="A0A2M9CCV3"/>
<comment type="caution">
    <text evidence="2">The sequence shown here is derived from an EMBL/GenBank/DDBJ whole genome shotgun (WGS) entry which is preliminary data.</text>
</comment>
<feature type="signal peptide" evidence="1">
    <location>
        <begin position="1"/>
        <end position="22"/>
    </location>
</feature>
<feature type="chain" id="PRO_5014702454" evidence="1">
    <location>
        <begin position="23"/>
        <end position="211"/>
    </location>
</feature>
<gene>
    <name evidence="2" type="ORF">CLV28_2615</name>
</gene>
<name>A0A2M9CCV3_9CELL</name>
<dbReference type="Pfam" id="PF21172">
    <property type="entry name" value="CueP"/>
    <property type="match status" value="1"/>
</dbReference>
<evidence type="ECO:0000256" key="1">
    <source>
        <dbReference type="SAM" id="SignalP"/>
    </source>
</evidence>
<dbReference type="InterPro" id="IPR047808">
    <property type="entry name" value="CueP-like"/>
</dbReference>
<dbReference type="RefSeq" id="WP_100423779.1">
    <property type="nucleotide sequence ID" value="NZ_BOOX01000005.1"/>
</dbReference>